<protein>
    <submittedName>
        <fullName evidence="1">Uncharacterized protein</fullName>
    </submittedName>
</protein>
<reference evidence="1 2" key="1">
    <citation type="journal article" date="2016" name="Nat. Commun.">
        <title>Thousands of microbial genomes shed light on interconnected biogeochemical processes in an aquifer system.</title>
        <authorList>
            <person name="Anantharaman K."/>
            <person name="Brown C.T."/>
            <person name="Hug L.A."/>
            <person name="Sharon I."/>
            <person name="Castelle C.J."/>
            <person name="Probst A.J."/>
            <person name="Thomas B.C."/>
            <person name="Singh A."/>
            <person name="Wilkins M.J."/>
            <person name="Karaoz U."/>
            <person name="Brodie E.L."/>
            <person name="Williams K.H."/>
            <person name="Hubbard S.S."/>
            <person name="Banfield J.F."/>
        </authorList>
    </citation>
    <scope>NUCLEOTIDE SEQUENCE [LARGE SCALE GENOMIC DNA]</scope>
</reference>
<dbReference type="EMBL" id="MHJO01000019">
    <property type="protein sequence ID" value="OGY69130.1"/>
    <property type="molecule type" value="Genomic_DNA"/>
</dbReference>
<accession>A0A1G1ZZD3</accession>
<evidence type="ECO:0000313" key="2">
    <source>
        <dbReference type="Proteomes" id="UP000176611"/>
    </source>
</evidence>
<evidence type="ECO:0000313" key="1">
    <source>
        <dbReference type="EMBL" id="OGY69130.1"/>
    </source>
</evidence>
<gene>
    <name evidence="1" type="ORF">A2586_01910</name>
</gene>
<name>A0A1G1ZZD3_9BACT</name>
<dbReference type="AlphaFoldDB" id="A0A1G1ZZD3"/>
<comment type="caution">
    <text evidence="1">The sequence shown here is derived from an EMBL/GenBank/DDBJ whole genome shotgun (WGS) entry which is preliminary data.</text>
</comment>
<sequence length="97" mass="11149">MTKRSVNEVVRNIALAYTEDQPAYSLDSLICILNSPRLAGFDDKMKKPSLSMDDLQKILPNIWPKVITSEEWEKSAEALEKIEQSNETKSFLIKIEY</sequence>
<organism evidence="1 2">
    <name type="scientific">Candidatus Harrisonbacteria bacterium RIFOXYD1_FULL_40_9</name>
    <dbReference type="NCBI Taxonomy" id="1798412"/>
    <lineage>
        <taxon>Bacteria</taxon>
        <taxon>Candidatus Harrisoniibacteriota</taxon>
    </lineage>
</organism>
<dbReference type="Proteomes" id="UP000176611">
    <property type="component" value="Unassembled WGS sequence"/>
</dbReference>
<proteinExistence type="predicted"/>